<proteinExistence type="predicted"/>
<reference evidence="1 2" key="1">
    <citation type="journal article" date="2020" name="Int. J. Syst. Evol. Microbiol.">
        <title>Novel acetic acid bacteria from cider fermentations: Acetobacter conturbans sp. nov. and Acetobacter fallax sp. nov.</title>
        <authorList>
            <person name="Sombolestani A.S."/>
            <person name="Cleenwerck I."/>
            <person name="Cnockaert M."/>
            <person name="Borremans W."/>
            <person name="Wieme A.D."/>
            <person name="De Vuyst L."/>
            <person name="Vandamme P."/>
        </authorList>
    </citation>
    <scope>NUCLEOTIDE SEQUENCE [LARGE SCALE GENOMIC DNA]</scope>
    <source>
        <strain evidence="1 2">LMG 30640</strain>
    </source>
</reference>
<sequence length="215" mass="23690">MTARPVHLPRWPAGRLCLIDLTPQNLGAPFHGAPIILSHREGFFEAGSSMTWISDWSQRCGCLEETLDDSGQPHLTVNDSLFRGLMPSRRAAPLIFAGYHMCFLRRLLGGPHDHPPYDLCLYTGIRHFCPWISDFGLQLAALELVPENIHLMTRAGPSARQACVETLLDLLLKKAPANQLVALSGGRVPPPPDEEPLAGMPGWRCMTSGFVFTAD</sequence>
<evidence type="ECO:0000313" key="1">
    <source>
        <dbReference type="EMBL" id="NHN86961.1"/>
    </source>
</evidence>
<keyword evidence="2" id="KW-1185">Reference proteome</keyword>
<dbReference type="RefSeq" id="WP_173585249.1">
    <property type="nucleotide sequence ID" value="NZ_WOTB01000086.1"/>
</dbReference>
<name>A0ABX0JWM7_9PROT</name>
<protein>
    <submittedName>
        <fullName evidence="1">Uncharacterized protein</fullName>
    </submittedName>
</protein>
<dbReference type="Proteomes" id="UP000635278">
    <property type="component" value="Unassembled WGS sequence"/>
</dbReference>
<comment type="caution">
    <text evidence="1">The sequence shown here is derived from an EMBL/GenBank/DDBJ whole genome shotgun (WGS) entry which is preliminary data.</text>
</comment>
<evidence type="ECO:0000313" key="2">
    <source>
        <dbReference type="Proteomes" id="UP000635278"/>
    </source>
</evidence>
<dbReference type="EMBL" id="WOTB01000086">
    <property type="protein sequence ID" value="NHN86961.1"/>
    <property type="molecule type" value="Genomic_DNA"/>
</dbReference>
<gene>
    <name evidence="1" type="ORF">GOB93_20635</name>
</gene>
<organism evidence="1 2">
    <name type="scientific">Acetobacter musti</name>
    <dbReference type="NCBI Taxonomy" id="864732"/>
    <lineage>
        <taxon>Bacteria</taxon>
        <taxon>Pseudomonadati</taxon>
        <taxon>Pseudomonadota</taxon>
        <taxon>Alphaproteobacteria</taxon>
        <taxon>Acetobacterales</taxon>
        <taxon>Acetobacteraceae</taxon>
        <taxon>Acetobacter</taxon>
    </lineage>
</organism>
<accession>A0ABX0JWM7</accession>